<dbReference type="Gene3D" id="3.40.50.300">
    <property type="entry name" value="P-loop containing nucleotide triphosphate hydrolases"/>
    <property type="match status" value="1"/>
</dbReference>
<evidence type="ECO:0000313" key="2">
    <source>
        <dbReference type="EMBL" id="APU17551.1"/>
    </source>
</evidence>
<gene>
    <name evidence="2" type="ORF">UA74_27750</name>
</gene>
<dbReference type="SUPFAM" id="SSF52540">
    <property type="entry name" value="P-loop containing nucleoside triphosphate hydrolases"/>
    <property type="match status" value="1"/>
</dbReference>
<name>A0AAC9LH22_9PSEU</name>
<accession>A0AAC9LH22</accession>
<proteinExistence type="predicted"/>
<organism evidence="2 3">
    <name type="scientific">Actinoalloteichus fjordicus</name>
    <dbReference type="NCBI Taxonomy" id="1612552"/>
    <lineage>
        <taxon>Bacteria</taxon>
        <taxon>Bacillati</taxon>
        <taxon>Actinomycetota</taxon>
        <taxon>Actinomycetes</taxon>
        <taxon>Pseudonocardiales</taxon>
        <taxon>Pseudonocardiaceae</taxon>
        <taxon>Actinoalloteichus</taxon>
    </lineage>
</organism>
<feature type="domain" description="ATPase AAA-type core" evidence="1">
    <location>
        <begin position="239"/>
        <end position="366"/>
    </location>
</feature>
<dbReference type="PANTHER" id="PTHR40396:SF1">
    <property type="entry name" value="ATPASE AAA-TYPE CORE DOMAIN-CONTAINING PROTEIN"/>
    <property type="match status" value="1"/>
</dbReference>
<dbReference type="InterPro" id="IPR027417">
    <property type="entry name" value="P-loop_NTPase"/>
</dbReference>
<sequence>MLLRFRVANHRSLRDEQELSLVGVPGRGQPKPTGPVPPTVRVAGIYGANASGKSNVLHALGYLRDAVEHSHTRWPALGGTYRDRFLLDARSAEEPSGYEIDLLVEGVRYSYGFEIDDKAVLAEWLYSFPHGARRRMLFEREEADFKFGRSLPGRNAAIAGMTRPNALFLSAAASNQHEILLRVFRAVVGISPVFHEGLGTSPVPTADWLGTDEDLISTVNSWLRVADVGIDSVSVSEMILADDIKQQTQVLIEAFRKISDDDSLDDVPGESSEIRIPELQFRHHADSADISVLGFHQESSGTRIWLAVLPLLIKTLRHGLTLVLDEIDSSMHPALSGAIVTAFKDPEINRSGAQLVFSTHDVSLLSGLLDGGLLARDEVWFTEKDRAGATSLYPLSDFHPRQGENLERGYLQGRYGAVPFIDVQALRLVFAAKGE</sequence>
<dbReference type="EMBL" id="CP016076">
    <property type="protein sequence ID" value="APU17551.1"/>
    <property type="molecule type" value="Genomic_DNA"/>
</dbReference>
<keyword evidence="3" id="KW-1185">Reference proteome</keyword>
<dbReference type="GO" id="GO:0005524">
    <property type="term" value="F:ATP binding"/>
    <property type="evidence" value="ECO:0007669"/>
    <property type="project" value="InterPro"/>
</dbReference>
<dbReference type="PANTHER" id="PTHR40396">
    <property type="entry name" value="ATPASE-LIKE PROTEIN"/>
    <property type="match status" value="1"/>
</dbReference>
<dbReference type="Proteomes" id="UP000185511">
    <property type="component" value="Chromosome"/>
</dbReference>
<dbReference type="Pfam" id="PF13304">
    <property type="entry name" value="AAA_21"/>
    <property type="match status" value="2"/>
</dbReference>
<dbReference type="RefSeq" id="WP_075742857.1">
    <property type="nucleotide sequence ID" value="NZ_CP016076.1"/>
</dbReference>
<feature type="domain" description="ATPase AAA-type core" evidence="1">
    <location>
        <begin position="42"/>
        <end position="144"/>
    </location>
</feature>
<dbReference type="GO" id="GO:0016887">
    <property type="term" value="F:ATP hydrolysis activity"/>
    <property type="evidence" value="ECO:0007669"/>
    <property type="project" value="InterPro"/>
</dbReference>
<reference evidence="3" key="1">
    <citation type="submission" date="2016-06" db="EMBL/GenBank/DDBJ databases">
        <title>Complete genome sequence of Actinoalloteichus fjordicus DSM 46855 (=ADI127-17), type strain of the new species Actinoalloteichus fjordicus.</title>
        <authorList>
            <person name="Ruckert C."/>
            <person name="Nouioui I."/>
            <person name="Willmese J."/>
            <person name="van Wezel G."/>
            <person name="Klenk H.-P."/>
            <person name="Kalinowski J."/>
            <person name="Zotchev S.B."/>
        </authorList>
    </citation>
    <scope>NUCLEOTIDE SEQUENCE [LARGE SCALE GENOMIC DNA]</scope>
    <source>
        <strain evidence="3">ADI127-7</strain>
    </source>
</reference>
<protein>
    <submittedName>
        <fullName evidence="2">AAA domain</fullName>
    </submittedName>
</protein>
<evidence type="ECO:0000313" key="3">
    <source>
        <dbReference type="Proteomes" id="UP000185511"/>
    </source>
</evidence>
<dbReference type="KEGG" id="acad:UA74_27750"/>
<dbReference type="AlphaFoldDB" id="A0AAC9LH22"/>
<evidence type="ECO:0000259" key="1">
    <source>
        <dbReference type="Pfam" id="PF13304"/>
    </source>
</evidence>
<dbReference type="InterPro" id="IPR003959">
    <property type="entry name" value="ATPase_AAA_core"/>
</dbReference>